<dbReference type="InterPro" id="IPR006059">
    <property type="entry name" value="SBP"/>
</dbReference>
<sequence>MASSTTRTTASTGPSRRKFLQRLAIGGMALGPGSAFLASCATGGGGDDDGDDGDDAPPADVSDDNPLGIAEDEPVEIYIFDGGFGDAYATDLHQPIFSERWPDVTINHNAAVDIGAELQARFAANEPPDFINNSGDGQMDTGQLISDGLLADLTPLLDAPSWDDPDVPVRDTLIPGTIELGSRNGTPYVLNYAFTVFGIWYNKTLMDENGWPVPTTWDEMLDVCADIADHGIAPWVYQGVTAPRYMNWPLLTMAAKLAGPDVLVPLDNLEEGAWGHDAIRESAHALWDLGQRGYYLPDVEGMDFRDAQGLWARGEAVFCPSGSWIENEEADAIGEDPTFELAVMPEPLLSADAVMPVETIRATAGEPYIVPAQANNPRAGMEYMRAMLSMDGARGFTEKVTSLTAVLGASDGVEIEAPGLSSAQEALSAAGENVVNWLYPTWYPTMENPGIDQATGALLRGAIDVDEWVDQCEAAAAEIRDDDSIEKYTR</sequence>
<dbReference type="PANTHER" id="PTHR43649:SF31">
    <property type="entry name" value="SN-GLYCEROL-3-PHOSPHATE-BINDING PERIPLASMIC PROTEIN UGPB"/>
    <property type="match status" value="1"/>
</dbReference>
<comment type="similarity">
    <text evidence="2">Belongs to the bacterial solute-binding protein 1 family.</text>
</comment>
<gene>
    <name evidence="6" type="primary">ngcE</name>
    <name evidence="6" type="ORF">F7O44_03140</name>
</gene>
<dbReference type="PROSITE" id="PS51318">
    <property type="entry name" value="TAT"/>
    <property type="match status" value="1"/>
</dbReference>
<proteinExistence type="inferred from homology"/>
<keyword evidence="4" id="KW-0732">Signal</keyword>
<dbReference type="NCBIfam" id="TIGR03851">
    <property type="entry name" value="chitin_NgcE"/>
    <property type="match status" value="1"/>
</dbReference>
<dbReference type="EMBL" id="WLZY01000001">
    <property type="protein sequence ID" value="NDL56063.1"/>
    <property type="molecule type" value="Genomic_DNA"/>
</dbReference>
<evidence type="ECO:0000313" key="6">
    <source>
        <dbReference type="EMBL" id="NDL56063.1"/>
    </source>
</evidence>
<dbReference type="InterPro" id="IPR006311">
    <property type="entry name" value="TAT_signal"/>
</dbReference>
<dbReference type="PANTHER" id="PTHR43649">
    <property type="entry name" value="ARABINOSE-BINDING PROTEIN-RELATED"/>
    <property type="match status" value="1"/>
</dbReference>
<keyword evidence="7" id="KW-1185">Reference proteome</keyword>
<evidence type="ECO:0000256" key="4">
    <source>
        <dbReference type="ARBA" id="ARBA00022729"/>
    </source>
</evidence>
<dbReference type="GO" id="GO:0030313">
    <property type="term" value="C:cell envelope"/>
    <property type="evidence" value="ECO:0007669"/>
    <property type="project" value="UniProtKB-SubCell"/>
</dbReference>
<dbReference type="Proteomes" id="UP000460435">
    <property type="component" value="Unassembled WGS sequence"/>
</dbReference>
<evidence type="ECO:0000256" key="3">
    <source>
        <dbReference type="ARBA" id="ARBA00022448"/>
    </source>
</evidence>
<dbReference type="NCBIfam" id="TIGR01409">
    <property type="entry name" value="TAT_signal_seq"/>
    <property type="match status" value="1"/>
</dbReference>
<dbReference type="Gene3D" id="3.40.190.10">
    <property type="entry name" value="Periplasmic binding protein-like II"/>
    <property type="match status" value="2"/>
</dbReference>
<evidence type="ECO:0000256" key="1">
    <source>
        <dbReference type="ARBA" id="ARBA00004196"/>
    </source>
</evidence>
<dbReference type="RefSeq" id="WP_162448700.1">
    <property type="nucleotide sequence ID" value="NZ_WLZY01000001.1"/>
</dbReference>
<accession>A0A7K3LYE9</accession>
<comment type="caution">
    <text evidence="6">The sequence shown here is derived from an EMBL/GenBank/DDBJ whole genome shotgun (WGS) entry which is preliminary data.</text>
</comment>
<dbReference type="InterPro" id="IPR019546">
    <property type="entry name" value="TAT_signal_bac_arc"/>
</dbReference>
<evidence type="ECO:0000313" key="7">
    <source>
        <dbReference type="Proteomes" id="UP000460435"/>
    </source>
</evidence>
<dbReference type="InterPro" id="IPR050490">
    <property type="entry name" value="Bact_solute-bd_prot1"/>
</dbReference>
<dbReference type="SUPFAM" id="SSF53850">
    <property type="entry name" value="Periplasmic binding protein-like II"/>
    <property type="match status" value="1"/>
</dbReference>
<evidence type="ECO:0000256" key="5">
    <source>
        <dbReference type="SAM" id="MobiDB-lite"/>
    </source>
</evidence>
<dbReference type="Pfam" id="PF01547">
    <property type="entry name" value="SBP_bac_1"/>
    <property type="match status" value="1"/>
</dbReference>
<protein>
    <submittedName>
        <fullName evidence="6">Carbohydrate ABC transporter, N-acetylglucosamine/diacetylchitobiose-binding protein</fullName>
    </submittedName>
</protein>
<dbReference type="AlphaFoldDB" id="A0A7K3LYE9"/>
<keyword evidence="3" id="KW-0813">Transport</keyword>
<organism evidence="6 7">
    <name type="scientific">Phytoactinopolyspora mesophila</name>
    <dbReference type="NCBI Taxonomy" id="2650750"/>
    <lineage>
        <taxon>Bacteria</taxon>
        <taxon>Bacillati</taxon>
        <taxon>Actinomycetota</taxon>
        <taxon>Actinomycetes</taxon>
        <taxon>Jiangellales</taxon>
        <taxon>Jiangellaceae</taxon>
        <taxon>Phytoactinopolyspora</taxon>
    </lineage>
</organism>
<name>A0A7K3LYE9_9ACTN</name>
<comment type="subcellular location">
    <subcellularLocation>
        <location evidence="1">Cell envelope</location>
    </subcellularLocation>
</comment>
<dbReference type="InterPro" id="IPR022386">
    <property type="entry name" value="Chitin_NgcE"/>
</dbReference>
<evidence type="ECO:0000256" key="2">
    <source>
        <dbReference type="ARBA" id="ARBA00008520"/>
    </source>
</evidence>
<feature type="compositionally biased region" description="Acidic residues" evidence="5">
    <location>
        <begin position="46"/>
        <end position="63"/>
    </location>
</feature>
<feature type="region of interest" description="Disordered" evidence="5">
    <location>
        <begin position="39"/>
        <end position="68"/>
    </location>
</feature>
<reference evidence="6 7" key="1">
    <citation type="submission" date="2019-11" db="EMBL/GenBank/DDBJ databases">
        <authorList>
            <person name="Li X.-J."/>
            <person name="Feng X.-M."/>
        </authorList>
    </citation>
    <scope>NUCLEOTIDE SEQUENCE [LARGE SCALE GENOMIC DNA]</scope>
    <source>
        <strain evidence="6 7">XMNu-373</strain>
    </source>
</reference>